<accession>A0A2S6HJM2</accession>
<evidence type="ECO:0008006" key="4">
    <source>
        <dbReference type="Google" id="ProtNLM"/>
    </source>
</evidence>
<proteinExistence type="predicted"/>
<protein>
    <recommendedName>
        <fullName evidence="4">Lipoprotein</fullName>
    </recommendedName>
</protein>
<dbReference type="AlphaFoldDB" id="A0A2S6HJM2"/>
<dbReference type="RefSeq" id="WP_104427167.1">
    <property type="nucleotide sequence ID" value="NZ_PTIZ01000001.1"/>
</dbReference>
<name>A0A2S6HJM2_9GAMM</name>
<evidence type="ECO:0000256" key="1">
    <source>
        <dbReference type="SAM" id="Coils"/>
    </source>
</evidence>
<keyword evidence="1" id="KW-0175">Coiled coil</keyword>
<dbReference type="PROSITE" id="PS51257">
    <property type="entry name" value="PROKAR_LIPOPROTEIN"/>
    <property type="match status" value="1"/>
</dbReference>
<evidence type="ECO:0000313" key="3">
    <source>
        <dbReference type="Proteomes" id="UP000240010"/>
    </source>
</evidence>
<comment type="caution">
    <text evidence="2">The sequence shown here is derived from an EMBL/GenBank/DDBJ whole genome shotgun (WGS) entry which is preliminary data.</text>
</comment>
<reference evidence="2 3" key="1">
    <citation type="submission" date="2018-02" db="EMBL/GenBank/DDBJ databases">
        <title>Subsurface microbial communities from deep shales in Ohio and West Virginia, USA.</title>
        <authorList>
            <person name="Wrighton K."/>
        </authorList>
    </citation>
    <scope>NUCLEOTIDE SEQUENCE [LARGE SCALE GENOMIC DNA]</scope>
    <source>
        <strain evidence="2 3">OWC-DMM</strain>
    </source>
</reference>
<organism evidence="2 3">
    <name type="scientific">Methylobacter tundripaludum</name>
    <dbReference type="NCBI Taxonomy" id="173365"/>
    <lineage>
        <taxon>Bacteria</taxon>
        <taxon>Pseudomonadati</taxon>
        <taxon>Pseudomonadota</taxon>
        <taxon>Gammaproteobacteria</taxon>
        <taxon>Methylococcales</taxon>
        <taxon>Methylococcaceae</taxon>
        <taxon>Methylobacter</taxon>
    </lineage>
</organism>
<sequence length="67" mass="7308">MKLLISVAAILVLVSISGCDKDDKQVKAADTGLLKTQLETLEQAKQVEQQVQEAAEQQRQKIEAGTQ</sequence>
<gene>
    <name evidence="2" type="ORF">B0F87_10172</name>
</gene>
<dbReference type="EMBL" id="PTIZ01000001">
    <property type="protein sequence ID" value="PPK77694.1"/>
    <property type="molecule type" value="Genomic_DNA"/>
</dbReference>
<evidence type="ECO:0000313" key="2">
    <source>
        <dbReference type="EMBL" id="PPK77694.1"/>
    </source>
</evidence>
<feature type="coiled-coil region" evidence="1">
    <location>
        <begin position="34"/>
        <end position="64"/>
    </location>
</feature>
<dbReference type="Proteomes" id="UP000240010">
    <property type="component" value="Unassembled WGS sequence"/>
</dbReference>